<dbReference type="AlphaFoldDB" id="A0A9U5C488"/>
<keyword evidence="1 4" id="KW-0812">Transmembrane</keyword>
<sequence>MTTESLRGRLALMGGHCAGMLDLVALPVWVGALVARYGFDAQQAGLLATLFLLGAVGGSLAIAPRIAALDARRVALGGFAAGALVFAAVSVCAGFAAMAALHALAGLCVGAALSAVHGTIARGDRPHRGFALAGMSLGVFAITFYAGAPALVAWAGGAALFRLFAVVMAVAALLAAIGFPRLAPVAPRAGTGRGATPIAPAVWFGVAGIGAMAVVQSMTFAFLERAGIDRGFGAEAVAGVLVALGFVNLFPAALAALLERRLAARRVLLAGPAVQAALAVVISAAPGFGAWAAAASVFAAVMLFTHTFVFGVLARLDPTGRALAATPAMLMTGAAIGPVLGGTLVKTLGYPSLGLTALAIGAVAVACFSRVRQAAAPSPSMEAPA</sequence>
<evidence type="ECO:0000313" key="6">
    <source>
        <dbReference type="RefSeq" id="WP_028311705.1"/>
    </source>
</evidence>
<keyword evidence="3 4" id="KW-0472">Membrane</keyword>
<dbReference type="Pfam" id="PF07690">
    <property type="entry name" value="MFS_1"/>
    <property type="match status" value="1"/>
</dbReference>
<protein>
    <submittedName>
        <fullName evidence="6">MFS transporter</fullName>
    </submittedName>
</protein>
<evidence type="ECO:0000313" key="5">
    <source>
        <dbReference type="Proteomes" id="UP000675920"/>
    </source>
</evidence>
<feature type="transmembrane region" description="Helical" evidence="4">
    <location>
        <begin position="201"/>
        <end position="223"/>
    </location>
</feature>
<dbReference type="RefSeq" id="WP_028311705.1">
    <property type="nucleotide sequence ID" value="NZ_AXWS01000013.1"/>
</dbReference>
<evidence type="ECO:0000256" key="4">
    <source>
        <dbReference type="SAM" id="Phobius"/>
    </source>
</evidence>
<feature type="transmembrane region" description="Helical" evidence="4">
    <location>
        <begin position="103"/>
        <end position="120"/>
    </location>
</feature>
<evidence type="ECO:0000256" key="1">
    <source>
        <dbReference type="ARBA" id="ARBA00022692"/>
    </source>
</evidence>
<dbReference type="GO" id="GO:0022857">
    <property type="term" value="F:transmembrane transporter activity"/>
    <property type="evidence" value="ECO:0007669"/>
    <property type="project" value="InterPro"/>
</dbReference>
<dbReference type="Gene3D" id="1.20.1250.20">
    <property type="entry name" value="MFS general substrate transporter like domains"/>
    <property type="match status" value="1"/>
</dbReference>
<evidence type="ECO:0000256" key="2">
    <source>
        <dbReference type="ARBA" id="ARBA00022989"/>
    </source>
</evidence>
<proteinExistence type="predicted"/>
<name>A0A9U5C488_9BURK</name>
<accession>A0A9U5C488</accession>
<keyword evidence="5" id="KW-1185">Reference proteome</keyword>
<feature type="transmembrane region" description="Helical" evidence="4">
    <location>
        <begin position="44"/>
        <end position="62"/>
    </location>
</feature>
<feature type="transmembrane region" description="Helical" evidence="4">
    <location>
        <begin position="291"/>
        <end position="313"/>
    </location>
</feature>
<feature type="transmembrane region" description="Helical" evidence="4">
    <location>
        <begin position="74"/>
        <end position="97"/>
    </location>
</feature>
<organism evidence="5 6">
    <name type="scientific">Derxia gummosa DSM 723</name>
    <dbReference type="NCBI Taxonomy" id="1121388"/>
    <lineage>
        <taxon>Bacteria</taxon>
        <taxon>Pseudomonadati</taxon>
        <taxon>Pseudomonadota</taxon>
        <taxon>Betaproteobacteria</taxon>
        <taxon>Burkholderiales</taxon>
        <taxon>Alcaligenaceae</taxon>
        <taxon>Derxia</taxon>
    </lineage>
</organism>
<feature type="transmembrane region" description="Helical" evidence="4">
    <location>
        <begin position="267"/>
        <end position="285"/>
    </location>
</feature>
<reference evidence="6" key="1">
    <citation type="submission" date="2025-08" db="UniProtKB">
        <authorList>
            <consortium name="RefSeq"/>
        </authorList>
    </citation>
    <scope>IDENTIFICATION</scope>
</reference>
<dbReference type="OrthoDB" id="8229750at2"/>
<feature type="transmembrane region" description="Helical" evidence="4">
    <location>
        <begin position="322"/>
        <end position="341"/>
    </location>
</feature>
<feature type="transmembrane region" description="Helical" evidence="4">
    <location>
        <begin position="132"/>
        <end position="154"/>
    </location>
</feature>
<feature type="transmembrane region" description="Helical" evidence="4">
    <location>
        <begin position="160"/>
        <end position="180"/>
    </location>
</feature>
<evidence type="ECO:0000256" key="3">
    <source>
        <dbReference type="ARBA" id="ARBA00023136"/>
    </source>
</evidence>
<feature type="transmembrane region" description="Helical" evidence="4">
    <location>
        <begin position="353"/>
        <end position="371"/>
    </location>
</feature>
<dbReference type="InterPro" id="IPR011701">
    <property type="entry name" value="MFS"/>
</dbReference>
<feature type="transmembrane region" description="Helical" evidence="4">
    <location>
        <begin position="12"/>
        <end position="32"/>
    </location>
</feature>
<dbReference type="InterPro" id="IPR036259">
    <property type="entry name" value="MFS_trans_sf"/>
</dbReference>
<keyword evidence="2 4" id="KW-1133">Transmembrane helix</keyword>
<feature type="transmembrane region" description="Helical" evidence="4">
    <location>
        <begin position="235"/>
        <end position="258"/>
    </location>
</feature>
<dbReference type="SUPFAM" id="SSF103473">
    <property type="entry name" value="MFS general substrate transporter"/>
    <property type="match status" value="1"/>
</dbReference>
<dbReference type="Proteomes" id="UP000675920">
    <property type="component" value="Unplaced"/>
</dbReference>